<dbReference type="PROSITE" id="PS00012">
    <property type="entry name" value="PHOSPHOPANTETHEINE"/>
    <property type="match status" value="1"/>
</dbReference>
<dbReference type="CDD" id="cd19545">
    <property type="entry name" value="FUM14_C_NRPS-like"/>
    <property type="match status" value="1"/>
</dbReference>
<evidence type="ECO:0000256" key="5">
    <source>
        <dbReference type="ARBA" id="ARBA00029454"/>
    </source>
</evidence>
<evidence type="ECO:0000256" key="2">
    <source>
        <dbReference type="ARBA" id="ARBA00022450"/>
    </source>
</evidence>
<dbReference type="Gene3D" id="3.30.300.30">
    <property type="match status" value="3"/>
</dbReference>
<evidence type="ECO:0000256" key="4">
    <source>
        <dbReference type="ARBA" id="ARBA00022598"/>
    </source>
</evidence>
<evidence type="ECO:0000259" key="6">
    <source>
        <dbReference type="PROSITE" id="PS50075"/>
    </source>
</evidence>
<feature type="domain" description="Carrier" evidence="6">
    <location>
        <begin position="1747"/>
        <end position="1823"/>
    </location>
</feature>
<dbReference type="InterPro" id="IPR006162">
    <property type="entry name" value="Ppantetheine_attach_site"/>
</dbReference>
<dbReference type="Gene3D" id="3.40.50.12780">
    <property type="entry name" value="N-terminal domain of ligase-like"/>
    <property type="match status" value="3"/>
</dbReference>
<dbReference type="SMART" id="SM00823">
    <property type="entry name" value="PKS_PP"/>
    <property type="match status" value="2"/>
</dbReference>
<dbReference type="Proteomes" id="UP000078397">
    <property type="component" value="Unassembled WGS sequence"/>
</dbReference>
<reference evidence="7 8" key="1">
    <citation type="journal article" date="2016" name="PLoS Pathog.">
        <title>Biosynthesis of antibiotic leucinostatins in bio-control fungus Purpureocillium lilacinum and their inhibition on phytophthora revealed by genome mining.</title>
        <authorList>
            <person name="Wang G."/>
            <person name="Liu Z."/>
            <person name="Lin R."/>
            <person name="Li E."/>
            <person name="Mao Z."/>
            <person name="Ling J."/>
            <person name="Yang Y."/>
            <person name="Yin W.B."/>
            <person name="Xie B."/>
        </authorList>
    </citation>
    <scope>NUCLEOTIDE SEQUENCE [LARGE SCALE GENOMIC DNA]</scope>
    <source>
        <strain evidence="7">170</strain>
    </source>
</reference>
<dbReference type="FunFam" id="3.40.50.12780:FF:000014">
    <property type="entry name" value="Nonribosomal peptide synthetase 1"/>
    <property type="match status" value="2"/>
</dbReference>
<comment type="caution">
    <text evidence="7">The sequence shown here is derived from an EMBL/GenBank/DDBJ whole genome shotgun (WGS) entry which is preliminary data.</text>
</comment>
<dbReference type="EMBL" id="LSBJ02000004">
    <property type="protein sequence ID" value="OAQ66099.2"/>
    <property type="molecule type" value="Genomic_DNA"/>
</dbReference>
<evidence type="ECO:0000313" key="8">
    <source>
        <dbReference type="Proteomes" id="UP000078397"/>
    </source>
</evidence>
<dbReference type="Gene3D" id="1.10.1200.10">
    <property type="entry name" value="ACP-like"/>
    <property type="match status" value="2"/>
</dbReference>
<dbReference type="OrthoDB" id="416786at2759"/>
<dbReference type="GO" id="GO:0016874">
    <property type="term" value="F:ligase activity"/>
    <property type="evidence" value="ECO:0007669"/>
    <property type="project" value="UniProtKB-KW"/>
</dbReference>
<dbReference type="Pfam" id="PF00668">
    <property type="entry name" value="Condensation"/>
    <property type="match status" value="4"/>
</dbReference>
<sequence>MTTINDRFSYDSGVRVLPSPGMKAVQHTVASINPKHDLAEKLHLSVSELNGYTAQASTWVLDPDNPEDVTPIDGIGELWIEVPLFGRRLNFEYMDVNIKYSVMLGHANSEEPEKVKGLLYRTGDLVRRRRDGKLVHIGPKESMVRIRGKNVVLYEVEEQVKHFLQDQDDIRIREMNITAETFRTAGTPDTEEDDAVLLLIFLAPGGVQTISHSKDGSNDEQTAAVKSLASSLRAQLAKTLPPHLVPDVFLPVEHIPRTSQGKVDRSGLRDIAIQASWMDFWKISMLSNTNSSCESHTEILGREVSSLLLGDSNKSMRTEPSDIMLGAMTHTLSRIFSDGSIPEVFVVKTITGMQLIQNLPAPDSTVLTEIRHAKELRKGRQKSAEGPQSPQKVDFLFNFHEQSKSSQHVARDEQIAPPSALRQAVVEIEARVQDGQIFITFSFNRYLQHRTLLHEWMKTYLHTVSSAAQDLLHMPSTFSPSDFPLLDISSSGRDTLISEVLPSMRLRPEDIVDICPCSPLQEGVLLSSSSYADYRVWKCIPSDDKAISPSRLQAAWKAAISQHRIFSTIFGLHPEGNSYVQFILNNVEIQVFQITTDSCPATTLAELPRPQFTAYRPKHTFTICQSGTGDIACRFDVCHTLYDSYSLSILLQDTLDFYNGKAPPAAQPFSDVVRHIKSRPKSETTGFWIDFLYGIKPCKLPGFQSVADTGKQYVNSSIFLPAESLADIAGFCKRNCITRSIFMHVAWALVLSHYTGTEDVCFGYMASGRDAPVDGINRIVGPLANMLVNRIDLRKTLRELFKSTAATLREHRKHQQTSLAEVQHALGVSGGLFNTMVSLLRTNPFGQDEKEGFSFAKHCLVSSHEFDLVLEGYLDPDKVSVTMYYRTAFVSHQVAQEVCAMLIQAANYLVSTETWCQKQDFASTPQSIKAEDNDHRLIEHLPDQFFKHVIGTDRKSTEEFWRNQFAGLESSRTHCYRTEAKSRPRSDDVELTTDGIEWSGPHHPETMIRAAWSVVVAQMSESTEVLFGVSLMSRQATLPGIRTVEGGDRSVVPFRLQVDWAASAQEFLSTVYDKEKDIAAFHGAGLHWLRQLGSEAMAACDFQSLLIIERASEDAAVDKSNGVLENEQDCGGYGIIIYCCAWPNKLRLRVSFGPEQVSGTHRSRITHQFGHVLRQLTNAKRRDDRLADMASIGEKDLEDVWKWNTNVPKPVDISIIDLFKAEAISHPESIAVHAWDGDLTYEQLDALSTKLARQLIAKGIGPGTVVPLCFEKSKWMSVAMLGAVKTGAAGAGIDPAQPEKRLRTIMMQVGASLVLSSTKNVDLARRIGQCEVLGVDGNAFSTPNTQQNSELPNIDPSQNLYIVFTSGSTGIPKGVVVNHRSYSTAVLHQHESYGFTPGSRVFDFSSYAFDAAWYNLLHTLTSGGCLCVPSDEERQSDLENCFGKYDVTVAFLTPSVARHISPKALSRLATLMLGGEAVFPSDVSLSSDNTQVKIIYGPSECTPMTTCYDLCASRHIALGRGVGACTWVVDPDDQNLLTPIGMVGELWLEGPLVGQGYLNDPEKTSSAFIEDPGWLLQGSSKQPGRRGRLYRTGDLVRYENDGTLVFVRRKDTQVKIRGQRVELSEVEQHICRALEAVKDSTGSWQVVAETIRSDETDNLILIAFISPANANMMSEDQCVKLVKEATSELSSRLAGVLPAYMVPNAYIPMQSFPMTITGKTDRVRLRKLGTAQWKQHTSLEGDSEGSTASNSMEALLQEIWMTVLNLPAEVVSVNKPFTRLGGDSITAMQVVSKCRAHGISLTVGNVLRASTIQKLALQCNQIVLQNTLPAREYNEKETGEPFGLSPIQNKFFDIFPEGIDFFNQSFVLDLNRSVPTTTLHNALKALVTRHSMLRARYRQNANDQWEQIIAEDNLSSFAFANHNVARRSDVLHIAQNRQAQLDILEGPVFAADLFNIAGIGQMLVLSAHHLVVDLVSWRIIWNDVEEYIKSGTLRPQAGPPFRTWCRLQHDAAKCLKPEEVLKFDIPKADLAFWGVEMVDNISGVSEDCITILSAETTDLLLGKCNDTLRTETLDIILGAYAYSFYQAFSERKMPAIFIEGHGREQCASLPIDVSGTVGWFTTVHPLLIEMSSESTIINAIRVAKDTRRSIPGKGQPYFASRYHDPTCQKQFQHHDEIELLLNFAGRYQQLESSDGLFKLAEGFDDGHKLEVVSQSSKRLALIEANIAVQGGKLVTTFTLNRNMKHQARLRQWFQDFNQTIDLALQALQQTSPSLTLSDLPLMPISYRGLDRLLKQQLPDMGVEAENVVDIYPTLPMQEGILLSSGTGSSSYATFWIWKCTPSDSTQSISPSRLEEAWRLVVDRHAILSTIFGLHPEGSNFVQILLDGPQIRVSHQVIDTDNLTDDLYNIDRPTFATSEPQHAFTVFQSRTGEVACRLDINHTLLDGASLTPLVHDLATAYDGQHLPPAPSFKEMVQYVRSIDGAKRIEFWSHFLEGVNSCEVATCYTPEPGFADTFRYIDVPSSSTAGISSFCKGMGITRAVFLQVAWAMVTSQLTGKEEVCFGYLASGRDAPVDHINRMVGPLANMLISRINLGQPLPTVLKAVSADSIGRLDYQHVSLAEIQHEIGFTGRRLFNTAMTVREEDGFEQCDERNILFKLCAYQDPHEYDLLLSSRLMKDSMIVSVQIREATISSQFAEEVAGTLAKAIDTLLNTKQFPSLDVGDDDDGGSFGAESLYDEFFRRVTGHDTITTMAFWKQQFTDLDAAHFRHSSGGVRYHDPYNGQSRVVNRGRKERRLFDALFGVSLSQSALPIRIGIDWESSTQNFLNQVQGQVEDLALFEQSCLYLIRQASDEAAMGCKFRTVLVFENVDGPVEGIVQNLEAYSIVVFCRPVNNGMKFLIRFDHEVASKSSMSRIASQFEHTLHCLSDSVSMDKKLKDTVSVSPSELQKIWGWNATVPSATESCVHKLIHQRVQAHPDAPAICAWDGELTYRELDRFSTILASRLIIMGVGPGKVVPLCFEKSMWAAVAMLAVMKTGAASTAMDTTQPEGRLRVIVSELSGKLILCSDANEELARRLGADDVVVASGGRLSEYEASKMENDLPTSSPSDVLYVVFTSGSTGTPKGTMITHQNFSSIISYQRDGLGLSSASRVYDFASYAFDIAWCNFLHALACGGCLCIPSETDRRNNIEGSITALRANYAHITPTVLRCLNWSKLTTIEVLNLSGEVVLPGDITLVPRGIKVVNAYGPAETNVVTVHDLTTSTQLEDVSIGRGVGACTWVVDVDNVNSLVPIGAVGELWIEGPLVGKGYINDKERTAKVFIEDPGWLLQGTKGFQGRRGTLYRTGDLARYNEDGTLVYIGRKDTQVKIRGQRIELGEVEQNVIAALKATNIRGVDVVAEAVRPQQADGMMLVVFISLLGSDDMPEDDHSTAVRKATAGLSERLSDTLPAYVIPSVYLPIREMPRTVTGKTNRRELREMVTSQTMEEIVALGRSNDHIQQPETDMEKAMQRLWADVLNISQESIGVEDSFFRVGGDSIGAMKLVSLARDQDIILTVGDIFQHPVLHNLASVAVSQSLDQGHIIPTFSLLGNRGVCIEDDLRAVSSQLSLDKDRILDIVPCTPLQENLMLREEGECLRLSSAHSMEIRKDIDLNKFQDAWNQVVSRNAILRTRIIHIQGHDWVQVVLEDMVEWIQSETFEEYREHSERNPMGPGTRLVRFGIVEAPGGGCRHFIWELHWAVYDGWALRLMLAEAEKIYFNKRVYALENTLAFIEHIKSADDKQVYSFWKNQFSNLEGCHFPAPVPATHQYEEAHLSVLEVDRNLGDFTIATIIRAALSMVIARSLNSTEAIFGTTVTGRQCAVAGIERMAGPAFSTLPICVSINWEACVKELLEAVQKQATDMIPFEQTSLEKIRQISPEAARACDFQTLLVIQSAIRRGDPRYRDESSGMFTRGLVAGKKTILELGRRTGSYPLYVECQLGEFHDGRINLRACFDSSVVELQQMEHFLDELSTAVRCLSDPAWREKKLKDVVFSTSSPTCNGQSV</sequence>
<dbReference type="Pfam" id="PF00501">
    <property type="entry name" value="AMP-binding"/>
    <property type="match status" value="2"/>
</dbReference>
<name>A0A179FM65_METCM</name>
<dbReference type="NCBIfam" id="TIGR01733">
    <property type="entry name" value="AA-adenyl-dom"/>
    <property type="match status" value="2"/>
</dbReference>
<evidence type="ECO:0000256" key="1">
    <source>
        <dbReference type="ARBA" id="ARBA00005179"/>
    </source>
</evidence>
<dbReference type="InterPro" id="IPR020845">
    <property type="entry name" value="AMP-binding_CS"/>
</dbReference>
<dbReference type="FunFam" id="1.10.1200.10:FF:000005">
    <property type="entry name" value="Nonribosomal peptide synthetase 1"/>
    <property type="match status" value="1"/>
</dbReference>
<dbReference type="InterPro" id="IPR000873">
    <property type="entry name" value="AMP-dep_synth/lig_dom"/>
</dbReference>
<dbReference type="CDD" id="cd19542">
    <property type="entry name" value="CT_NRPS-like"/>
    <property type="match status" value="2"/>
</dbReference>
<dbReference type="GO" id="GO:0005737">
    <property type="term" value="C:cytoplasm"/>
    <property type="evidence" value="ECO:0007669"/>
    <property type="project" value="TreeGrafter"/>
</dbReference>
<dbReference type="SUPFAM" id="SSF52777">
    <property type="entry name" value="CoA-dependent acyltransferases"/>
    <property type="match status" value="11"/>
</dbReference>
<protein>
    <submittedName>
        <fullName evidence="7">Non-ribosomal peptide synthetase</fullName>
    </submittedName>
</protein>
<dbReference type="CDD" id="cd05918">
    <property type="entry name" value="A_NRPS_SidN3_like"/>
    <property type="match status" value="2"/>
</dbReference>
<keyword evidence="8" id="KW-1185">Reference proteome</keyword>
<feature type="domain" description="Carrier" evidence="6">
    <location>
        <begin position="3501"/>
        <end position="3577"/>
    </location>
</feature>
<dbReference type="PROSITE" id="PS50075">
    <property type="entry name" value="CARRIER"/>
    <property type="match status" value="2"/>
</dbReference>
<dbReference type="InterPro" id="IPR045851">
    <property type="entry name" value="AMP-bd_C_sf"/>
</dbReference>
<keyword evidence="4" id="KW-0436">Ligase</keyword>
<comment type="pathway">
    <text evidence="1">Secondary metabolite biosynthesis.</text>
</comment>
<comment type="similarity">
    <text evidence="5">Belongs to the NRP synthetase family.</text>
</comment>
<dbReference type="FunFam" id="3.30.559.10:FF:000016">
    <property type="entry name" value="Nonribosomal peptide synthase Pes1"/>
    <property type="match status" value="1"/>
</dbReference>
<dbReference type="FunFam" id="3.30.559.30:FF:000002">
    <property type="entry name" value="Nonribosomal peptide synthase Pes1"/>
    <property type="match status" value="1"/>
</dbReference>
<dbReference type="GO" id="GO:0031177">
    <property type="term" value="F:phosphopantetheine binding"/>
    <property type="evidence" value="ECO:0007669"/>
    <property type="project" value="InterPro"/>
</dbReference>
<dbReference type="InterPro" id="IPR009081">
    <property type="entry name" value="PP-bd_ACP"/>
</dbReference>
<dbReference type="PANTHER" id="PTHR45527:SF3">
    <property type="entry name" value="SIDEROPHORE SYNTHETASE (EUROFUNG)"/>
    <property type="match status" value="1"/>
</dbReference>
<dbReference type="PANTHER" id="PTHR45527">
    <property type="entry name" value="NONRIBOSOMAL PEPTIDE SYNTHETASE"/>
    <property type="match status" value="1"/>
</dbReference>
<dbReference type="RefSeq" id="XP_022284372.1">
    <property type="nucleotide sequence ID" value="XM_022428580.1"/>
</dbReference>
<evidence type="ECO:0000313" key="7">
    <source>
        <dbReference type="EMBL" id="OAQ66099.2"/>
    </source>
</evidence>
<dbReference type="Gene3D" id="3.30.559.10">
    <property type="entry name" value="Chloramphenicol acetyltransferase-like domain"/>
    <property type="match status" value="4"/>
</dbReference>
<dbReference type="SUPFAM" id="SSF47336">
    <property type="entry name" value="ACP-like"/>
    <property type="match status" value="2"/>
</dbReference>
<dbReference type="GeneID" id="28850515"/>
<dbReference type="Pfam" id="PF00550">
    <property type="entry name" value="PP-binding"/>
    <property type="match status" value="2"/>
</dbReference>
<dbReference type="STRING" id="1380566.A0A179FM65"/>
<evidence type="ECO:0000256" key="3">
    <source>
        <dbReference type="ARBA" id="ARBA00022553"/>
    </source>
</evidence>
<keyword evidence="2" id="KW-0596">Phosphopantetheine</keyword>
<organism evidence="7 8">
    <name type="scientific">Pochonia chlamydosporia 170</name>
    <dbReference type="NCBI Taxonomy" id="1380566"/>
    <lineage>
        <taxon>Eukaryota</taxon>
        <taxon>Fungi</taxon>
        <taxon>Dikarya</taxon>
        <taxon>Ascomycota</taxon>
        <taxon>Pezizomycotina</taxon>
        <taxon>Sordariomycetes</taxon>
        <taxon>Hypocreomycetidae</taxon>
        <taxon>Hypocreales</taxon>
        <taxon>Clavicipitaceae</taxon>
        <taxon>Pochonia</taxon>
    </lineage>
</organism>
<proteinExistence type="inferred from homology"/>
<gene>
    <name evidence="7" type="ORF">VFPPC_07703</name>
</gene>
<dbReference type="Gene3D" id="3.30.559.30">
    <property type="entry name" value="Nonribosomal peptide synthetase, condensation domain"/>
    <property type="match status" value="6"/>
</dbReference>
<dbReference type="InterPro" id="IPR023213">
    <property type="entry name" value="CAT-like_dom_sf"/>
</dbReference>
<dbReference type="InterPro" id="IPR020806">
    <property type="entry name" value="PKS_PP-bd"/>
</dbReference>
<dbReference type="KEGG" id="pchm:VFPPC_07703"/>
<dbReference type="InterPro" id="IPR010071">
    <property type="entry name" value="AA_adenyl_dom"/>
</dbReference>
<dbReference type="FunFam" id="3.30.300.30:FF:000015">
    <property type="entry name" value="Nonribosomal peptide synthase SidD"/>
    <property type="match status" value="2"/>
</dbReference>
<dbReference type="GO" id="GO:0044550">
    <property type="term" value="P:secondary metabolite biosynthetic process"/>
    <property type="evidence" value="ECO:0007669"/>
    <property type="project" value="TreeGrafter"/>
</dbReference>
<dbReference type="SUPFAM" id="SSF56801">
    <property type="entry name" value="Acetyl-CoA synthetase-like"/>
    <property type="match status" value="3"/>
</dbReference>
<dbReference type="InterPro" id="IPR042099">
    <property type="entry name" value="ANL_N_sf"/>
</dbReference>
<dbReference type="PROSITE" id="PS00455">
    <property type="entry name" value="AMP_BINDING"/>
    <property type="match status" value="2"/>
</dbReference>
<dbReference type="InterPro" id="IPR001242">
    <property type="entry name" value="Condensation_dom"/>
</dbReference>
<dbReference type="InterPro" id="IPR036736">
    <property type="entry name" value="ACP-like_sf"/>
</dbReference>
<accession>A0A179FM65</accession>
<dbReference type="GO" id="GO:0043041">
    <property type="term" value="P:amino acid activation for nonribosomal peptide biosynthetic process"/>
    <property type="evidence" value="ECO:0007669"/>
    <property type="project" value="TreeGrafter"/>
</dbReference>
<keyword evidence="3" id="KW-0597">Phosphoprotein</keyword>
<dbReference type="CDD" id="cd19534">
    <property type="entry name" value="E_NRPS"/>
    <property type="match status" value="1"/>
</dbReference>